<accession>A0A4S8KCA0</accession>
<protein>
    <submittedName>
        <fullName evidence="2">Uncharacterized protein</fullName>
    </submittedName>
</protein>
<organism evidence="2 3">
    <name type="scientific">Musa balbisiana</name>
    <name type="common">Banana</name>
    <dbReference type="NCBI Taxonomy" id="52838"/>
    <lineage>
        <taxon>Eukaryota</taxon>
        <taxon>Viridiplantae</taxon>
        <taxon>Streptophyta</taxon>
        <taxon>Embryophyta</taxon>
        <taxon>Tracheophyta</taxon>
        <taxon>Spermatophyta</taxon>
        <taxon>Magnoliopsida</taxon>
        <taxon>Liliopsida</taxon>
        <taxon>Zingiberales</taxon>
        <taxon>Musaceae</taxon>
        <taxon>Musa</taxon>
    </lineage>
</organism>
<evidence type="ECO:0000256" key="1">
    <source>
        <dbReference type="SAM" id="MobiDB-lite"/>
    </source>
</evidence>
<evidence type="ECO:0000313" key="3">
    <source>
        <dbReference type="Proteomes" id="UP000317650"/>
    </source>
</evidence>
<dbReference type="Proteomes" id="UP000317650">
    <property type="component" value="Chromosome 4"/>
</dbReference>
<dbReference type="EMBL" id="PYDT01000001">
    <property type="protein sequence ID" value="THU72751.1"/>
    <property type="molecule type" value="Genomic_DNA"/>
</dbReference>
<reference evidence="2 3" key="1">
    <citation type="journal article" date="2019" name="Nat. Plants">
        <title>Genome sequencing of Musa balbisiana reveals subgenome evolution and function divergence in polyploid bananas.</title>
        <authorList>
            <person name="Yao X."/>
        </authorList>
    </citation>
    <scope>NUCLEOTIDE SEQUENCE [LARGE SCALE GENOMIC DNA]</scope>
    <source>
        <strain evidence="3">cv. DH-PKW</strain>
        <tissue evidence="2">Leaves</tissue>
    </source>
</reference>
<name>A0A4S8KCA0_MUSBA</name>
<evidence type="ECO:0000313" key="2">
    <source>
        <dbReference type="EMBL" id="THU72751.1"/>
    </source>
</evidence>
<feature type="region of interest" description="Disordered" evidence="1">
    <location>
        <begin position="1"/>
        <end position="40"/>
    </location>
</feature>
<dbReference type="PANTHER" id="PTHR34371:SF6">
    <property type="entry name" value="MEMBRANE-ASSOCIATED KINASE REGULATOR 6"/>
    <property type="match status" value="1"/>
</dbReference>
<feature type="compositionally biased region" description="Basic and acidic residues" evidence="1">
    <location>
        <begin position="1"/>
        <end position="10"/>
    </location>
</feature>
<comment type="caution">
    <text evidence="2">The sequence shown here is derived from an EMBL/GenBank/DDBJ whole genome shotgun (WGS) entry which is preliminary data.</text>
</comment>
<dbReference type="PANTHER" id="PTHR34371">
    <property type="entry name" value="OS01G0551000 PROTEIN"/>
    <property type="match status" value="1"/>
</dbReference>
<keyword evidence="3" id="KW-1185">Reference proteome</keyword>
<sequence length="239" mass="26314">MAWGKVEIRSAMDSSCTTPPKLSLYSVPGQRMKPLGTATPPPRVLVSVPFMWEEAPGKARKQPTPGGHGMMPGGARSLDLPPRMVAAMVEAKSNKTLSPTTALDGPEHATRPVPLGSCYSFSFGEGRTVVTVGGKKKGVVWFWGRKSGRKMMRDGTWEMSVEGLEEKDVTFSSMSSSPSRKKHGGEHEEDGNVEEGRIRITRMRRNRSLANVSTPHIWASIYSSLKLVVPLPWRRDRRA</sequence>
<feature type="region of interest" description="Disordered" evidence="1">
    <location>
        <begin position="168"/>
        <end position="196"/>
    </location>
</feature>
<dbReference type="AlphaFoldDB" id="A0A4S8KCA0"/>
<gene>
    <name evidence="2" type="ORF">C4D60_Mb04t15500</name>
</gene>
<proteinExistence type="predicted"/>